<evidence type="ECO:0000313" key="1">
    <source>
        <dbReference type="EMBL" id="KAJ8673915.1"/>
    </source>
</evidence>
<gene>
    <name evidence="1" type="ORF">QAD02_005177</name>
</gene>
<organism evidence="1 2">
    <name type="scientific">Eretmocerus hayati</name>
    <dbReference type="NCBI Taxonomy" id="131215"/>
    <lineage>
        <taxon>Eukaryota</taxon>
        <taxon>Metazoa</taxon>
        <taxon>Ecdysozoa</taxon>
        <taxon>Arthropoda</taxon>
        <taxon>Hexapoda</taxon>
        <taxon>Insecta</taxon>
        <taxon>Pterygota</taxon>
        <taxon>Neoptera</taxon>
        <taxon>Endopterygota</taxon>
        <taxon>Hymenoptera</taxon>
        <taxon>Apocrita</taxon>
        <taxon>Proctotrupomorpha</taxon>
        <taxon>Chalcidoidea</taxon>
        <taxon>Aphelinidae</taxon>
        <taxon>Aphelininae</taxon>
        <taxon>Eretmocerus</taxon>
    </lineage>
</organism>
<dbReference type="EMBL" id="CM056743">
    <property type="protein sequence ID" value="KAJ8673915.1"/>
    <property type="molecule type" value="Genomic_DNA"/>
</dbReference>
<name>A0ACC2NRM5_9HYME</name>
<accession>A0ACC2NRM5</accession>
<protein>
    <submittedName>
        <fullName evidence="1">Uncharacterized protein</fullName>
    </submittedName>
</protein>
<evidence type="ECO:0000313" key="2">
    <source>
        <dbReference type="Proteomes" id="UP001239111"/>
    </source>
</evidence>
<sequence length="361" mass="41638">MESERRSLSLSILLILINSWRRQADVFCNSQSVPGRLVFEENFDSNDLNKAVWSREVKIAQEPDYQFCVYHKHEETIQIEGGILRIKPRLFEDAYGEDSVLLGQLRLADCTSSIPQECQRRALSFHILPPVISAKLTTRNYFDFEYGIIEIRAKFPEGDWLYPEMWLEPLYKSYDSRYANARIDLGRVRGNARLMSSVESHEELGSRLLQFGVGNGTASVFSEELVSKLKGQGSRGWNRDFHVYRTKWTSKGFTFYVDGELVGKLIPTEIGWSKFDGPELVDMMPFDEKFYLSIGLGVGGIRVFPDRTQTDTYVKPWKNTGAKAMLQFWQSKSMWLPSWQKNQGANTALEIDYIRVWSLDS</sequence>
<reference evidence="1" key="1">
    <citation type="submission" date="2023-04" db="EMBL/GenBank/DDBJ databases">
        <title>A chromosome-level genome assembly of the parasitoid wasp Eretmocerus hayati.</title>
        <authorList>
            <person name="Zhong Y."/>
            <person name="Liu S."/>
            <person name="Liu Y."/>
        </authorList>
    </citation>
    <scope>NUCLEOTIDE SEQUENCE</scope>
    <source>
        <strain evidence="1">ZJU_SS_LIU_2023</strain>
    </source>
</reference>
<proteinExistence type="predicted"/>
<keyword evidence="2" id="KW-1185">Reference proteome</keyword>
<comment type="caution">
    <text evidence="1">The sequence shown here is derived from an EMBL/GenBank/DDBJ whole genome shotgun (WGS) entry which is preliminary data.</text>
</comment>
<dbReference type="Proteomes" id="UP001239111">
    <property type="component" value="Chromosome 3"/>
</dbReference>